<name>A0A9W9HPF3_9EURO</name>
<dbReference type="CDD" id="cd11062">
    <property type="entry name" value="CYP58-like"/>
    <property type="match status" value="1"/>
</dbReference>
<dbReference type="AlphaFoldDB" id="A0A9W9HPF3"/>
<accession>A0A9W9HPF3</accession>
<evidence type="ECO:0000256" key="5">
    <source>
        <dbReference type="ARBA" id="ARBA00023002"/>
    </source>
</evidence>
<evidence type="ECO:0000256" key="3">
    <source>
        <dbReference type="ARBA" id="ARBA00022617"/>
    </source>
</evidence>
<comment type="caution">
    <text evidence="10">The sequence shown here is derived from an EMBL/GenBank/DDBJ whole genome shotgun (WGS) entry which is preliminary data.</text>
</comment>
<keyword evidence="5" id="KW-0560">Oxidoreductase</keyword>
<evidence type="ECO:0000256" key="2">
    <source>
        <dbReference type="ARBA" id="ARBA00010617"/>
    </source>
</evidence>
<reference evidence="10" key="2">
    <citation type="journal article" date="2023" name="IMA Fungus">
        <title>Comparative genomic study of the Penicillium genus elucidates a diverse pangenome and 15 lateral gene transfer events.</title>
        <authorList>
            <person name="Petersen C."/>
            <person name="Sorensen T."/>
            <person name="Nielsen M.R."/>
            <person name="Sondergaard T.E."/>
            <person name="Sorensen J.L."/>
            <person name="Fitzpatrick D.A."/>
            <person name="Frisvad J.C."/>
            <person name="Nielsen K.L."/>
        </authorList>
    </citation>
    <scope>NUCLEOTIDE SEQUENCE</scope>
    <source>
        <strain evidence="10">IBT 26290</strain>
    </source>
</reference>
<dbReference type="PANTHER" id="PTHR24305">
    <property type="entry name" value="CYTOCHROME P450"/>
    <property type="match status" value="1"/>
</dbReference>
<dbReference type="GO" id="GO:0016705">
    <property type="term" value="F:oxidoreductase activity, acting on paired donors, with incorporation or reduction of molecular oxygen"/>
    <property type="evidence" value="ECO:0007669"/>
    <property type="project" value="InterPro"/>
</dbReference>
<dbReference type="GO" id="GO:0043386">
    <property type="term" value="P:mycotoxin biosynthetic process"/>
    <property type="evidence" value="ECO:0007669"/>
    <property type="project" value="UniProtKB-ARBA"/>
</dbReference>
<evidence type="ECO:0000256" key="8">
    <source>
        <dbReference type="PIRSR" id="PIRSR602401-1"/>
    </source>
</evidence>
<protein>
    <recommendedName>
        <fullName evidence="12">Cytochrome P450</fullName>
    </recommendedName>
</protein>
<dbReference type="InterPro" id="IPR001128">
    <property type="entry name" value="Cyt_P450"/>
</dbReference>
<dbReference type="SUPFAM" id="SSF48264">
    <property type="entry name" value="Cytochrome P450"/>
    <property type="match status" value="1"/>
</dbReference>
<evidence type="ECO:0000313" key="10">
    <source>
        <dbReference type="EMBL" id="KAJ5151304.1"/>
    </source>
</evidence>
<dbReference type="Pfam" id="PF00067">
    <property type="entry name" value="p450"/>
    <property type="match status" value="1"/>
</dbReference>
<keyword evidence="3 8" id="KW-0349">Heme</keyword>
<evidence type="ECO:0000256" key="9">
    <source>
        <dbReference type="SAM" id="Phobius"/>
    </source>
</evidence>
<dbReference type="RefSeq" id="XP_056538637.1">
    <property type="nucleotide sequence ID" value="XM_056692680.1"/>
</dbReference>
<dbReference type="Gene3D" id="1.10.630.10">
    <property type="entry name" value="Cytochrome P450"/>
    <property type="match status" value="1"/>
</dbReference>
<keyword evidence="11" id="KW-1185">Reference proteome</keyword>
<dbReference type="GO" id="GO:0020037">
    <property type="term" value="F:heme binding"/>
    <property type="evidence" value="ECO:0007669"/>
    <property type="project" value="InterPro"/>
</dbReference>
<evidence type="ECO:0000256" key="7">
    <source>
        <dbReference type="ARBA" id="ARBA00023033"/>
    </source>
</evidence>
<dbReference type="PANTHER" id="PTHR24305:SF157">
    <property type="entry name" value="N-ACETYLTRYPTOPHAN 6-HYDROXYLASE IVOC-RELATED"/>
    <property type="match status" value="1"/>
</dbReference>
<gene>
    <name evidence="10" type="ORF">N7482_010556</name>
</gene>
<evidence type="ECO:0000256" key="1">
    <source>
        <dbReference type="ARBA" id="ARBA00001971"/>
    </source>
</evidence>
<feature type="transmembrane region" description="Helical" evidence="9">
    <location>
        <begin position="6"/>
        <end position="29"/>
    </location>
</feature>
<dbReference type="InterPro" id="IPR050121">
    <property type="entry name" value="Cytochrome_P450_monoxygenase"/>
</dbReference>
<dbReference type="Proteomes" id="UP001149163">
    <property type="component" value="Unassembled WGS sequence"/>
</dbReference>
<keyword evidence="7" id="KW-0503">Monooxygenase</keyword>
<proteinExistence type="inferred from homology"/>
<dbReference type="GO" id="GO:0005506">
    <property type="term" value="F:iron ion binding"/>
    <property type="evidence" value="ECO:0007669"/>
    <property type="project" value="InterPro"/>
</dbReference>
<organism evidence="10 11">
    <name type="scientific">Penicillium canariense</name>
    <dbReference type="NCBI Taxonomy" id="189055"/>
    <lineage>
        <taxon>Eukaryota</taxon>
        <taxon>Fungi</taxon>
        <taxon>Dikarya</taxon>
        <taxon>Ascomycota</taxon>
        <taxon>Pezizomycotina</taxon>
        <taxon>Eurotiomycetes</taxon>
        <taxon>Eurotiomycetidae</taxon>
        <taxon>Eurotiales</taxon>
        <taxon>Aspergillaceae</taxon>
        <taxon>Penicillium</taxon>
    </lineage>
</organism>
<dbReference type="GO" id="GO:0004497">
    <property type="term" value="F:monooxygenase activity"/>
    <property type="evidence" value="ECO:0007669"/>
    <property type="project" value="UniProtKB-KW"/>
</dbReference>
<reference evidence="10" key="1">
    <citation type="submission" date="2022-11" db="EMBL/GenBank/DDBJ databases">
        <authorList>
            <person name="Petersen C."/>
        </authorList>
    </citation>
    <scope>NUCLEOTIDE SEQUENCE</scope>
    <source>
        <strain evidence="10">IBT 26290</strain>
    </source>
</reference>
<dbReference type="PRINTS" id="PR00463">
    <property type="entry name" value="EP450I"/>
</dbReference>
<evidence type="ECO:0000313" key="11">
    <source>
        <dbReference type="Proteomes" id="UP001149163"/>
    </source>
</evidence>
<dbReference type="GeneID" id="81431856"/>
<evidence type="ECO:0000256" key="6">
    <source>
        <dbReference type="ARBA" id="ARBA00023004"/>
    </source>
</evidence>
<comment type="similarity">
    <text evidence="2">Belongs to the cytochrome P450 family.</text>
</comment>
<keyword evidence="9" id="KW-1133">Transmembrane helix</keyword>
<evidence type="ECO:0000256" key="4">
    <source>
        <dbReference type="ARBA" id="ARBA00022723"/>
    </source>
</evidence>
<keyword evidence="9" id="KW-0812">Transmembrane</keyword>
<dbReference type="EMBL" id="JAPQKN010000008">
    <property type="protein sequence ID" value="KAJ5151304.1"/>
    <property type="molecule type" value="Genomic_DNA"/>
</dbReference>
<evidence type="ECO:0008006" key="12">
    <source>
        <dbReference type="Google" id="ProtNLM"/>
    </source>
</evidence>
<feature type="binding site" description="axial binding residue" evidence="8">
    <location>
        <position position="459"/>
    </location>
    <ligand>
        <name>heme</name>
        <dbReference type="ChEBI" id="CHEBI:30413"/>
    </ligand>
    <ligandPart>
        <name>Fe</name>
        <dbReference type="ChEBI" id="CHEBI:18248"/>
    </ligandPart>
</feature>
<comment type="cofactor">
    <cofactor evidence="1 8">
        <name>heme</name>
        <dbReference type="ChEBI" id="CHEBI:30413"/>
    </cofactor>
</comment>
<dbReference type="InterPro" id="IPR002401">
    <property type="entry name" value="Cyt_P450_E_grp-I"/>
</dbReference>
<keyword evidence="6 8" id="KW-0408">Iron</keyword>
<dbReference type="InterPro" id="IPR036396">
    <property type="entry name" value="Cyt_P450_sf"/>
</dbReference>
<dbReference type="OrthoDB" id="3945418at2759"/>
<sequence length="469" mass="53845">MRVDQIYLYAFCLFSLLYICAVLFYRLVLSPLAKFPGPRLAAASRLYEIYFQIIKGGTFTWHINDLHDKYGPVVRITPWEIHIKDPEYYNTVYAGPGKHRNKDPFFSFIGYPKSIFSLSCYDSHRRWRKILGHFLKKGAVLELEPVIKENTQKLCEHFSAAVRGKMVLELNAAFHCFTSDTLSQHAFGQNLSFGYLDQRTLSDSWKTKVNTMFEFCRLVRHFHFLGDIAHLIPNVVSLAVTGFNDVYAMEQATRSRIQPLIDEFDQREAEAQSASRIIEKPFEMPKAIYPAILANPDIPLLEKSQSRLEDDAIFLMFAGTDAPSQTIAITMFHILNNPRVYQTLKNELLAAIPDVETVPSLYELEKISYLSATIREGLRLSSVVTTRLPRSAPDQILQYQQWEIPAGTFVSMSTYFILRDPNIFPEPEKFTPERWLLEPDELLQLERYLVPASKGTLGCPGQKYDSLTP</sequence>
<keyword evidence="4 8" id="KW-0479">Metal-binding</keyword>
<keyword evidence="9" id="KW-0472">Membrane</keyword>